<keyword evidence="4" id="KW-1015">Disulfide bond</keyword>
<dbReference type="PRINTS" id="PR01217">
    <property type="entry name" value="PRICHEXTENSN"/>
</dbReference>
<evidence type="ECO:0000313" key="8">
    <source>
        <dbReference type="EMBL" id="KNF05332.1"/>
    </source>
</evidence>
<feature type="compositionally biased region" description="Pro residues" evidence="5">
    <location>
        <begin position="98"/>
        <end position="111"/>
    </location>
</feature>
<dbReference type="AlphaFoldDB" id="A0A0L0W1I1"/>
<sequence>MCFKNLRISVSILAVALLPVGQASAWSLGIGHMPSCAYICLDRTMTMQSSCQDLKCICKQPDLLASNEACFRKECDLNSLMKALKLKATCQESYGTTSPPPVDTTPSPSLPPGSSSQPAMVYPGYPYMTTTPPTNQAPPAYYYPYPEPYPRVITPNTPAGGQLPPGPTPSPAGAPAPGVAPQLQPPATQPQVPAPATQAPAPATQAPAPATQAPGLPSQASAPPPTAISPIGGAPHNASNPTSVRAQTTTSATPLFLSRSNSSGSAAASDAPFSSAPTSLRDQANSSLLLFALFSSLFASLLYL</sequence>
<evidence type="ECO:0000256" key="5">
    <source>
        <dbReference type="SAM" id="MobiDB-lite"/>
    </source>
</evidence>
<dbReference type="EMBL" id="AJIL01000008">
    <property type="protein sequence ID" value="KNF05332.1"/>
    <property type="molecule type" value="Genomic_DNA"/>
</dbReference>
<feature type="region of interest" description="Disordered" evidence="5">
    <location>
        <begin position="94"/>
        <end position="118"/>
    </location>
</feature>
<dbReference type="GO" id="GO:0005576">
    <property type="term" value="C:extracellular region"/>
    <property type="evidence" value="ECO:0007669"/>
    <property type="project" value="UniProtKB-SubCell"/>
</dbReference>
<keyword evidence="2" id="KW-0964">Secreted</keyword>
<evidence type="ECO:0000256" key="6">
    <source>
        <dbReference type="SAM" id="SignalP"/>
    </source>
</evidence>
<evidence type="ECO:0000256" key="2">
    <source>
        <dbReference type="ARBA" id="ARBA00022525"/>
    </source>
</evidence>
<feature type="compositionally biased region" description="Low complexity" evidence="5">
    <location>
        <begin position="258"/>
        <end position="279"/>
    </location>
</feature>
<dbReference type="Pfam" id="PF05730">
    <property type="entry name" value="CFEM"/>
    <property type="match status" value="1"/>
</dbReference>
<keyword evidence="3 6" id="KW-0732">Signal</keyword>
<name>A0A0L0W1I1_9BASI</name>
<comment type="subcellular location">
    <subcellularLocation>
        <location evidence="1">Secreted</location>
    </subcellularLocation>
</comment>
<feature type="region of interest" description="Disordered" evidence="5">
    <location>
        <begin position="153"/>
        <end position="279"/>
    </location>
</feature>
<evidence type="ECO:0000259" key="7">
    <source>
        <dbReference type="Pfam" id="PF05730"/>
    </source>
</evidence>
<evidence type="ECO:0000256" key="3">
    <source>
        <dbReference type="ARBA" id="ARBA00022729"/>
    </source>
</evidence>
<keyword evidence="9" id="KW-1185">Reference proteome</keyword>
<evidence type="ECO:0000313" key="9">
    <source>
        <dbReference type="Proteomes" id="UP000054564"/>
    </source>
</evidence>
<dbReference type="OrthoDB" id="2507580at2759"/>
<accession>A0A0L0W1I1</accession>
<dbReference type="Proteomes" id="UP000054564">
    <property type="component" value="Unassembled WGS sequence"/>
</dbReference>
<feature type="domain" description="CFEM" evidence="7">
    <location>
        <begin position="31"/>
        <end position="86"/>
    </location>
</feature>
<feature type="chain" id="PRO_5005550776" description="CFEM domain-containing protein" evidence="6">
    <location>
        <begin position="26"/>
        <end position="304"/>
    </location>
</feature>
<dbReference type="InterPro" id="IPR008427">
    <property type="entry name" value="Extracellular_membr_CFEM_dom"/>
</dbReference>
<gene>
    <name evidence="8" type="ORF">PSTG_01546</name>
</gene>
<reference evidence="9" key="1">
    <citation type="submission" date="2014-03" db="EMBL/GenBank/DDBJ databases">
        <title>The Genome Sequence of Puccinia striiformis f. sp. tritici PST-78.</title>
        <authorList>
            <consortium name="The Broad Institute Genome Sequencing Platform"/>
            <person name="Cuomo C."/>
            <person name="Hulbert S."/>
            <person name="Chen X."/>
            <person name="Walker B."/>
            <person name="Young S.K."/>
            <person name="Zeng Q."/>
            <person name="Gargeya S."/>
            <person name="Fitzgerald M."/>
            <person name="Haas B."/>
            <person name="Abouelleil A."/>
            <person name="Alvarado L."/>
            <person name="Arachchi H.M."/>
            <person name="Berlin A.M."/>
            <person name="Chapman S.B."/>
            <person name="Goldberg J."/>
            <person name="Griggs A."/>
            <person name="Gujja S."/>
            <person name="Hansen M."/>
            <person name="Howarth C."/>
            <person name="Imamovic A."/>
            <person name="Larimer J."/>
            <person name="McCowan C."/>
            <person name="Montmayeur A."/>
            <person name="Murphy C."/>
            <person name="Neiman D."/>
            <person name="Pearson M."/>
            <person name="Priest M."/>
            <person name="Roberts A."/>
            <person name="Saif S."/>
            <person name="Shea T."/>
            <person name="Sisk P."/>
            <person name="Sykes S."/>
            <person name="Wortman J."/>
            <person name="Nusbaum C."/>
            <person name="Birren B."/>
        </authorList>
    </citation>
    <scope>NUCLEOTIDE SEQUENCE [LARGE SCALE GENOMIC DNA]</scope>
    <source>
        <strain evidence="9">race PST-78</strain>
    </source>
</reference>
<evidence type="ECO:0000256" key="4">
    <source>
        <dbReference type="ARBA" id="ARBA00023157"/>
    </source>
</evidence>
<organism evidence="8 9">
    <name type="scientific">Puccinia striiformis f. sp. tritici PST-78</name>
    <dbReference type="NCBI Taxonomy" id="1165861"/>
    <lineage>
        <taxon>Eukaryota</taxon>
        <taxon>Fungi</taxon>
        <taxon>Dikarya</taxon>
        <taxon>Basidiomycota</taxon>
        <taxon>Pucciniomycotina</taxon>
        <taxon>Pucciniomycetes</taxon>
        <taxon>Pucciniales</taxon>
        <taxon>Pucciniaceae</taxon>
        <taxon>Puccinia</taxon>
    </lineage>
</organism>
<comment type="caution">
    <text evidence="8">The sequence shown here is derived from an EMBL/GenBank/DDBJ whole genome shotgun (WGS) entry which is preliminary data.</text>
</comment>
<feature type="compositionally biased region" description="Pro residues" evidence="5">
    <location>
        <begin position="164"/>
        <end position="174"/>
    </location>
</feature>
<evidence type="ECO:0000256" key="1">
    <source>
        <dbReference type="ARBA" id="ARBA00004613"/>
    </source>
</evidence>
<feature type="signal peptide" evidence="6">
    <location>
        <begin position="1"/>
        <end position="25"/>
    </location>
</feature>
<proteinExistence type="predicted"/>
<feature type="compositionally biased region" description="Polar residues" evidence="5">
    <location>
        <begin position="237"/>
        <end position="253"/>
    </location>
</feature>
<feature type="compositionally biased region" description="Low complexity" evidence="5">
    <location>
        <begin position="189"/>
        <end position="221"/>
    </location>
</feature>
<dbReference type="STRING" id="1165861.A0A0L0W1I1"/>
<protein>
    <recommendedName>
        <fullName evidence="7">CFEM domain-containing protein</fullName>
    </recommendedName>
</protein>